<dbReference type="EMBL" id="AGNL01017907">
    <property type="protein sequence ID" value="EJK63894.1"/>
    <property type="molecule type" value="Genomic_DNA"/>
</dbReference>
<sequence length="75" mass="8878">MNEFMKIRGVPCDYHHENGIALEEYDERLNRELVLRYDTMTGQAFPGMAHLTLSEVFEITEFAELIVDWDRKGVW</sequence>
<evidence type="ECO:0000313" key="2">
    <source>
        <dbReference type="Proteomes" id="UP000266841"/>
    </source>
</evidence>
<gene>
    <name evidence="1" type="ORF">THAOC_15424</name>
</gene>
<dbReference type="AlphaFoldDB" id="K0SFU8"/>
<name>K0SFU8_THAOC</name>
<evidence type="ECO:0000313" key="1">
    <source>
        <dbReference type="EMBL" id="EJK63894.1"/>
    </source>
</evidence>
<keyword evidence="2" id="KW-1185">Reference proteome</keyword>
<proteinExistence type="predicted"/>
<comment type="caution">
    <text evidence="1">The sequence shown here is derived from an EMBL/GenBank/DDBJ whole genome shotgun (WGS) entry which is preliminary data.</text>
</comment>
<accession>K0SFU8</accession>
<reference evidence="1 2" key="1">
    <citation type="journal article" date="2012" name="Genome Biol.">
        <title>Genome and low-iron response of an oceanic diatom adapted to chronic iron limitation.</title>
        <authorList>
            <person name="Lommer M."/>
            <person name="Specht M."/>
            <person name="Roy A.S."/>
            <person name="Kraemer L."/>
            <person name="Andreson R."/>
            <person name="Gutowska M.A."/>
            <person name="Wolf J."/>
            <person name="Bergner S.V."/>
            <person name="Schilhabel M.B."/>
            <person name="Klostermeier U.C."/>
            <person name="Beiko R.G."/>
            <person name="Rosenstiel P."/>
            <person name="Hippler M."/>
            <person name="Laroche J."/>
        </authorList>
    </citation>
    <scope>NUCLEOTIDE SEQUENCE [LARGE SCALE GENOMIC DNA]</scope>
    <source>
        <strain evidence="1 2">CCMP1005</strain>
    </source>
</reference>
<organism evidence="1 2">
    <name type="scientific">Thalassiosira oceanica</name>
    <name type="common">Marine diatom</name>
    <dbReference type="NCBI Taxonomy" id="159749"/>
    <lineage>
        <taxon>Eukaryota</taxon>
        <taxon>Sar</taxon>
        <taxon>Stramenopiles</taxon>
        <taxon>Ochrophyta</taxon>
        <taxon>Bacillariophyta</taxon>
        <taxon>Coscinodiscophyceae</taxon>
        <taxon>Thalassiosirophycidae</taxon>
        <taxon>Thalassiosirales</taxon>
        <taxon>Thalassiosiraceae</taxon>
        <taxon>Thalassiosira</taxon>
    </lineage>
</organism>
<dbReference type="Proteomes" id="UP000266841">
    <property type="component" value="Unassembled WGS sequence"/>
</dbReference>
<protein>
    <submittedName>
        <fullName evidence="1">Uncharacterized protein</fullName>
    </submittedName>
</protein>
<feature type="non-terminal residue" evidence="1">
    <location>
        <position position="75"/>
    </location>
</feature>